<accession>A0A9X2DP00</accession>
<dbReference type="PANTHER" id="PTHR43861:SF1">
    <property type="entry name" value="TRANS-ACONITATE 2-METHYLTRANSFERASE"/>
    <property type="match status" value="1"/>
</dbReference>
<dbReference type="EMBL" id="JAMBOL010000001">
    <property type="protein sequence ID" value="MCM3712782.1"/>
    <property type="molecule type" value="Genomic_DNA"/>
</dbReference>
<dbReference type="Pfam" id="PF13649">
    <property type="entry name" value="Methyltransf_25"/>
    <property type="match status" value="1"/>
</dbReference>
<evidence type="ECO:0000256" key="1">
    <source>
        <dbReference type="ARBA" id="ARBA00022603"/>
    </source>
</evidence>
<dbReference type="SUPFAM" id="SSF53335">
    <property type="entry name" value="S-adenosyl-L-methionine-dependent methyltransferases"/>
    <property type="match status" value="1"/>
</dbReference>
<evidence type="ECO:0000256" key="2">
    <source>
        <dbReference type="ARBA" id="ARBA00022679"/>
    </source>
</evidence>
<dbReference type="AlphaFoldDB" id="A0A9X2DP00"/>
<keyword evidence="2" id="KW-0808">Transferase</keyword>
<dbReference type="Gene3D" id="3.40.50.150">
    <property type="entry name" value="Vaccinia Virus protein VP39"/>
    <property type="match status" value="1"/>
</dbReference>
<dbReference type="PANTHER" id="PTHR43861">
    <property type="entry name" value="TRANS-ACONITATE 2-METHYLTRANSFERASE-RELATED"/>
    <property type="match status" value="1"/>
</dbReference>
<dbReference type="CDD" id="cd02440">
    <property type="entry name" value="AdoMet_MTases"/>
    <property type="match status" value="1"/>
</dbReference>
<dbReference type="Gene3D" id="2.20.25.110">
    <property type="entry name" value="S-adenosyl-L-methionine-dependent methyltransferases"/>
    <property type="match status" value="1"/>
</dbReference>
<dbReference type="InterPro" id="IPR029063">
    <property type="entry name" value="SAM-dependent_MTases_sf"/>
</dbReference>
<dbReference type="Proteomes" id="UP001139179">
    <property type="component" value="Unassembled WGS sequence"/>
</dbReference>
<dbReference type="GO" id="GO:0008168">
    <property type="term" value="F:methyltransferase activity"/>
    <property type="evidence" value="ECO:0007669"/>
    <property type="project" value="UniProtKB-KW"/>
</dbReference>
<keyword evidence="5" id="KW-1185">Reference proteome</keyword>
<name>A0A9X2DP00_9BACI</name>
<dbReference type="RefSeq" id="WP_251221635.1">
    <property type="nucleotide sequence ID" value="NZ_JAMBOL010000001.1"/>
</dbReference>
<feature type="domain" description="Methyltransferase" evidence="3">
    <location>
        <begin position="40"/>
        <end position="135"/>
    </location>
</feature>
<evidence type="ECO:0000313" key="4">
    <source>
        <dbReference type="EMBL" id="MCM3712782.1"/>
    </source>
</evidence>
<dbReference type="GO" id="GO:0032259">
    <property type="term" value="P:methylation"/>
    <property type="evidence" value="ECO:0007669"/>
    <property type="project" value="UniProtKB-KW"/>
</dbReference>
<gene>
    <name evidence="4" type="ORF">M3202_01690</name>
</gene>
<reference evidence="4" key="1">
    <citation type="submission" date="2022-05" db="EMBL/GenBank/DDBJ databases">
        <title>Comparative Genomics of Spacecraft Associated Microbes.</title>
        <authorList>
            <person name="Tran M.T."/>
            <person name="Wright A."/>
            <person name="Seuylemezian A."/>
            <person name="Eisen J."/>
            <person name="Coil D."/>
        </authorList>
    </citation>
    <scope>NUCLEOTIDE SEQUENCE</scope>
    <source>
        <strain evidence="4">214.1.1</strain>
    </source>
</reference>
<sequence length="246" mass="27663">MSYQVFATLYDQLMKEAPYDEWLAYVKRQLGDGQLANKAVMDVGCGTGELLIRLALEGAQVTGVDLSAEMLAIANEKCEKAGVRATLLEQSMTGLVSEESYDLITIFCDSLNYLEQESDVQATFESAYNRLHTGGLLLFDVHSVHKIEEGYIGQTFADDEGDIAYIWTAFPGEHQASVEHELTFFIQDQPPYYIKKEELHKQRTFAIRQYEAWLAAAGFTVESITADFKEAPPHEGSERIFFCAKK</sequence>
<dbReference type="InterPro" id="IPR041698">
    <property type="entry name" value="Methyltransf_25"/>
</dbReference>
<proteinExistence type="predicted"/>
<comment type="caution">
    <text evidence="4">The sequence shown here is derived from an EMBL/GenBank/DDBJ whole genome shotgun (WGS) entry which is preliminary data.</text>
</comment>
<evidence type="ECO:0000259" key="3">
    <source>
        <dbReference type="Pfam" id="PF13649"/>
    </source>
</evidence>
<keyword evidence="1 4" id="KW-0489">Methyltransferase</keyword>
<protein>
    <submittedName>
        <fullName evidence="4">Class I SAM-dependent methyltransferase</fullName>
    </submittedName>
</protein>
<evidence type="ECO:0000313" key="5">
    <source>
        <dbReference type="Proteomes" id="UP001139179"/>
    </source>
</evidence>
<organism evidence="4 5">
    <name type="scientific">Halalkalibacter oceani</name>
    <dbReference type="NCBI Taxonomy" id="1653776"/>
    <lineage>
        <taxon>Bacteria</taxon>
        <taxon>Bacillati</taxon>
        <taxon>Bacillota</taxon>
        <taxon>Bacilli</taxon>
        <taxon>Bacillales</taxon>
        <taxon>Bacillaceae</taxon>
        <taxon>Halalkalibacter</taxon>
    </lineage>
</organism>